<gene>
    <name evidence="3" type="ORF">EXY23_02345</name>
</gene>
<dbReference type="GO" id="GO:0016787">
    <property type="term" value="F:hydrolase activity"/>
    <property type="evidence" value="ECO:0007669"/>
    <property type="project" value="UniProtKB-KW"/>
</dbReference>
<comment type="caution">
    <text evidence="3">The sequence shown here is derived from an EMBL/GenBank/DDBJ whole genome shotgun (WGS) entry which is preliminary data.</text>
</comment>
<keyword evidence="4" id="KW-1185">Reference proteome</keyword>
<evidence type="ECO:0000256" key="1">
    <source>
        <dbReference type="ARBA" id="ARBA00022801"/>
    </source>
</evidence>
<dbReference type="OrthoDB" id="8477867at2"/>
<proteinExistence type="predicted"/>
<dbReference type="SUPFAM" id="SSF52499">
    <property type="entry name" value="Isochorismatase-like hydrolases"/>
    <property type="match status" value="1"/>
</dbReference>
<keyword evidence="1 3" id="KW-0378">Hydrolase</keyword>
<dbReference type="InterPro" id="IPR036380">
    <property type="entry name" value="Isochorismatase-like_sf"/>
</dbReference>
<dbReference type="Pfam" id="PF00857">
    <property type="entry name" value="Isochorismatase"/>
    <property type="match status" value="1"/>
</dbReference>
<dbReference type="CDD" id="cd00431">
    <property type="entry name" value="cysteine_hydrolases"/>
    <property type="match status" value="1"/>
</dbReference>
<evidence type="ECO:0000313" key="4">
    <source>
        <dbReference type="Proteomes" id="UP000295023"/>
    </source>
</evidence>
<evidence type="ECO:0000259" key="2">
    <source>
        <dbReference type="Pfam" id="PF00857"/>
    </source>
</evidence>
<dbReference type="AlphaFoldDB" id="A0A4R4DTB0"/>
<organism evidence="3 4">
    <name type="scientific">Roseicella aquatilis</name>
    <dbReference type="NCBI Taxonomy" id="2527868"/>
    <lineage>
        <taxon>Bacteria</taxon>
        <taxon>Pseudomonadati</taxon>
        <taxon>Pseudomonadota</taxon>
        <taxon>Alphaproteobacteria</taxon>
        <taxon>Acetobacterales</taxon>
        <taxon>Roseomonadaceae</taxon>
        <taxon>Roseicella</taxon>
    </lineage>
</organism>
<dbReference type="PANTHER" id="PTHR43540:SF6">
    <property type="entry name" value="ISOCHORISMATASE-LIKE DOMAIN-CONTAINING PROTEIN"/>
    <property type="match status" value="1"/>
</dbReference>
<feature type="domain" description="Isochorismatase-like" evidence="2">
    <location>
        <begin position="32"/>
        <end position="219"/>
    </location>
</feature>
<dbReference type="Proteomes" id="UP000295023">
    <property type="component" value="Unassembled WGS sequence"/>
</dbReference>
<reference evidence="3 4" key="1">
    <citation type="submission" date="2019-03" db="EMBL/GenBank/DDBJ databases">
        <title>Paracraurococcus aquatilis NE82 genome sequence.</title>
        <authorList>
            <person name="Zhao Y."/>
            <person name="Du Z."/>
        </authorList>
    </citation>
    <scope>NUCLEOTIDE SEQUENCE [LARGE SCALE GENOMIC DNA]</scope>
    <source>
        <strain evidence="3 4">NE82</strain>
    </source>
</reference>
<dbReference type="PANTHER" id="PTHR43540">
    <property type="entry name" value="PEROXYUREIDOACRYLATE/UREIDOACRYLATE AMIDOHYDROLASE-RELATED"/>
    <property type="match status" value="1"/>
</dbReference>
<dbReference type="RefSeq" id="WP_132284153.1">
    <property type="nucleotide sequence ID" value="NZ_SKBM01000002.1"/>
</dbReference>
<protein>
    <submittedName>
        <fullName evidence="3">Cysteine hydrolase</fullName>
    </submittedName>
</protein>
<evidence type="ECO:0000313" key="3">
    <source>
        <dbReference type="EMBL" id="TCZ65946.1"/>
    </source>
</evidence>
<dbReference type="InterPro" id="IPR050272">
    <property type="entry name" value="Isochorismatase-like_hydrls"/>
</dbReference>
<sequence>MHPFTMPEGIQARVAARCGTPHPFARLDPKRTALVVVDLQNGFMRQDVAHAWCPMAERIVPQVNRLADALRRAGGAVTWIQNTFDARCETEWSIMQEMVTEEARARRAAAMSEGTLGNQLWPGLDVRIGDEVVRKYRYSAFIQGSSDLPERLRARGLDTVLITGTVTNVCCESSARDAMMLNFRTVMVSDGCAAVTDEEHAASLIAFYLQFGDVLTVDECIAGLGVEKNAGLGVEKNAGLGTAEEKDAA</sequence>
<dbReference type="EMBL" id="SKBM01000002">
    <property type="protein sequence ID" value="TCZ65946.1"/>
    <property type="molecule type" value="Genomic_DNA"/>
</dbReference>
<name>A0A4R4DTB0_9PROT</name>
<dbReference type="InterPro" id="IPR000868">
    <property type="entry name" value="Isochorismatase-like_dom"/>
</dbReference>
<accession>A0A4R4DTB0</accession>
<dbReference type="Gene3D" id="3.40.50.850">
    <property type="entry name" value="Isochorismatase-like"/>
    <property type="match status" value="1"/>
</dbReference>